<proteinExistence type="predicted"/>
<sequence length="95" mass="9983">MRGGARALNLSRGPARVHITHGGPGPFARKNRDCCRFIPDIYLIGPGFYVSDCARTPAPGGAVAAKAVCFRAECPDATARTHVTPAPRPEQNGGI</sequence>
<reference evidence="1 2" key="1">
    <citation type="journal article" date="2019" name="Commun. Biol.">
        <title>The bagworm genome reveals a unique fibroin gene that provides high tensile strength.</title>
        <authorList>
            <person name="Kono N."/>
            <person name="Nakamura H."/>
            <person name="Ohtoshi R."/>
            <person name="Tomita M."/>
            <person name="Numata K."/>
            <person name="Arakawa K."/>
        </authorList>
    </citation>
    <scope>NUCLEOTIDE SEQUENCE [LARGE SCALE GENOMIC DNA]</scope>
</reference>
<name>A0A4C1ZC64_EUMVA</name>
<dbReference type="Proteomes" id="UP000299102">
    <property type="component" value="Unassembled WGS sequence"/>
</dbReference>
<organism evidence="1 2">
    <name type="scientific">Eumeta variegata</name>
    <name type="common">Bagworm moth</name>
    <name type="synonym">Eumeta japonica</name>
    <dbReference type="NCBI Taxonomy" id="151549"/>
    <lineage>
        <taxon>Eukaryota</taxon>
        <taxon>Metazoa</taxon>
        <taxon>Ecdysozoa</taxon>
        <taxon>Arthropoda</taxon>
        <taxon>Hexapoda</taxon>
        <taxon>Insecta</taxon>
        <taxon>Pterygota</taxon>
        <taxon>Neoptera</taxon>
        <taxon>Endopterygota</taxon>
        <taxon>Lepidoptera</taxon>
        <taxon>Glossata</taxon>
        <taxon>Ditrysia</taxon>
        <taxon>Tineoidea</taxon>
        <taxon>Psychidae</taxon>
        <taxon>Oiketicinae</taxon>
        <taxon>Eumeta</taxon>
    </lineage>
</organism>
<comment type="caution">
    <text evidence="1">The sequence shown here is derived from an EMBL/GenBank/DDBJ whole genome shotgun (WGS) entry which is preliminary data.</text>
</comment>
<evidence type="ECO:0000313" key="2">
    <source>
        <dbReference type="Proteomes" id="UP000299102"/>
    </source>
</evidence>
<dbReference type="EMBL" id="BGZK01001791">
    <property type="protein sequence ID" value="GBP86371.1"/>
    <property type="molecule type" value="Genomic_DNA"/>
</dbReference>
<evidence type="ECO:0000313" key="1">
    <source>
        <dbReference type="EMBL" id="GBP86371.1"/>
    </source>
</evidence>
<keyword evidence="2" id="KW-1185">Reference proteome</keyword>
<gene>
    <name evidence="1" type="ORF">EVAR_59936_1</name>
</gene>
<dbReference type="AlphaFoldDB" id="A0A4C1ZC64"/>
<protein>
    <submittedName>
        <fullName evidence="1">Uncharacterized protein</fullName>
    </submittedName>
</protein>
<accession>A0A4C1ZC64</accession>